<name>A0ABS1NIF4_9ACTN</name>
<dbReference type="PANTHER" id="PTHR35176:SF2">
    <property type="entry name" value="F420H(2)-DEPENDENT REDUCTASE RV1155"/>
    <property type="match status" value="1"/>
</dbReference>
<sequence>MTEHPGDSATPSQDALLGLLREQRTGALVTLKRDGRPQLSNVAFTYDPAARLIRISVTDDRAKTRNLRRDPRASFYVTSEDRFSYLVAEGDAELTPVTTDPHDATADELVEVYRAVQGEHPDWEEFRAAMVADRRLVVRLRAGRAYGWGRQSGPLSRDLDS</sequence>
<evidence type="ECO:0000259" key="2">
    <source>
        <dbReference type="Pfam" id="PF01243"/>
    </source>
</evidence>
<dbReference type="InterPro" id="IPR012349">
    <property type="entry name" value="Split_barrel_FMN-bd"/>
</dbReference>
<evidence type="ECO:0000313" key="3">
    <source>
        <dbReference type="EMBL" id="MBL1099811.1"/>
    </source>
</evidence>
<gene>
    <name evidence="3" type="ORF">JK363_24700</name>
</gene>
<dbReference type="SUPFAM" id="SSF50475">
    <property type="entry name" value="FMN-binding split barrel"/>
    <property type="match status" value="1"/>
</dbReference>
<evidence type="ECO:0000256" key="1">
    <source>
        <dbReference type="ARBA" id="ARBA00023002"/>
    </source>
</evidence>
<organism evidence="3 4">
    <name type="scientific">Streptomyces coffeae</name>
    <dbReference type="NCBI Taxonomy" id="621382"/>
    <lineage>
        <taxon>Bacteria</taxon>
        <taxon>Bacillati</taxon>
        <taxon>Actinomycetota</taxon>
        <taxon>Actinomycetes</taxon>
        <taxon>Kitasatosporales</taxon>
        <taxon>Streptomycetaceae</taxon>
        <taxon>Streptomyces</taxon>
    </lineage>
</organism>
<dbReference type="RefSeq" id="WP_201877353.1">
    <property type="nucleotide sequence ID" value="NZ_JAERRF010000015.1"/>
</dbReference>
<dbReference type="InterPro" id="IPR052019">
    <property type="entry name" value="F420H2_bilvrd_red/Heme_oxyg"/>
</dbReference>
<dbReference type="NCBIfam" id="TIGR03618">
    <property type="entry name" value="Rv1155_F420"/>
    <property type="match status" value="1"/>
</dbReference>
<dbReference type="InterPro" id="IPR011576">
    <property type="entry name" value="Pyridox_Oxase_N"/>
</dbReference>
<dbReference type="Proteomes" id="UP000634229">
    <property type="component" value="Unassembled WGS sequence"/>
</dbReference>
<accession>A0ABS1NIF4</accession>
<dbReference type="InterPro" id="IPR019920">
    <property type="entry name" value="F420-binding_dom_put"/>
</dbReference>
<comment type="caution">
    <text evidence="3">The sequence shown here is derived from an EMBL/GenBank/DDBJ whole genome shotgun (WGS) entry which is preliminary data.</text>
</comment>
<dbReference type="PANTHER" id="PTHR35176">
    <property type="entry name" value="HEME OXYGENASE HI_0854-RELATED"/>
    <property type="match status" value="1"/>
</dbReference>
<protein>
    <submittedName>
        <fullName evidence="3">PPOX class F420-dependent oxidoreductase</fullName>
    </submittedName>
</protein>
<evidence type="ECO:0000313" key="4">
    <source>
        <dbReference type="Proteomes" id="UP000634229"/>
    </source>
</evidence>
<proteinExistence type="predicted"/>
<keyword evidence="4" id="KW-1185">Reference proteome</keyword>
<dbReference type="Pfam" id="PF01243">
    <property type="entry name" value="PNPOx_N"/>
    <property type="match status" value="1"/>
</dbReference>
<reference evidence="3 4" key="1">
    <citation type="submission" date="2021-01" db="EMBL/GenBank/DDBJ databases">
        <title>WGS of actinomycetes isolated from Thailand.</title>
        <authorList>
            <person name="Thawai C."/>
        </authorList>
    </citation>
    <scope>NUCLEOTIDE SEQUENCE [LARGE SCALE GENOMIC DNA]</scope>
    <source>
        <strain evidence="3 4">CA1R205</strain>
    </source>
</reference>
<dbReference type="Gene3D" id="2.30.110.10">
    <property type="entry name" value="Electron Transport, Fmn-binding Protein, Chain A"/>
    <property type="match status" value="1"/>
</dbReference>
<dbReference type="EMBL" id="JAERRF010000015">
    <property type="protein sequence ID" value="MBL1099811.1"/>
    <property type="molecule type" value="Genomic_DNA"/>
</dbReference>
<keyword evidence="1" id="KW-0560">Oxidoreductase</keyword>
<feature type="domain" description="Pyridoxamine 5'-phosphate oxidase N-terminal" evidence="2">
    <location>
        <begin position="14"/>
        <end position="148"/>
    </location>
</feature>